<evidence type="ECO:0000256" key="5">
    <source>
        <dbReference type="SAM" id="MobiDB-lite"/>
    </source>
</evidence>
<dbReference type="Gene3D" id="3.90.550.10">
    <property type="entry name" value="Spore Coat Polysaccharide Biosynthesis Protein SpsA, Chain A"/>
    <property type="match status" value="1"/>
</dbReference>
<dbReference type="GO" id="GO:0016757">
    <property type="term" value="F:glycosyltransferase activity"/>
    <property type="evidence" value="ECO:0007669"/>
    <property type="project" value="UniProtKB-KW"/>
</dbReference>
<dbReference type="PANTHER" id="PTHR43179:SF12">
    <property type="entry name" value="GALACTOFURANOSYLTRANSFERASE GLFT2"/>
    <property type="match status" value="1"/>
</dbReference>
<dbReference type="InterPro" id="IPR029044">
    <property type="entry name" value="Nucleotide-diphossugar_trans"/>
</dbReference>
<keyword evidence="8" id="KW-1185">Reference proteome</keyword>
<evidence type="ECO:0000313" key="7">
    <source>
        <dbReference type="EMBL" id="MDZ5660549.1"/>
    </source>
</evidence>
<comment type="similarity">
    <text evidence="2">Belongs to the glycosyltransferase 2 family.</text>
</comment>
<keyword evidence="3 7" id="KW-0328">Glycosyltransferase</keyword>
<keyword evidence="4 7" id="KW-0808">Transferase</keyword>
<protein>
    <submittedName>
        <fullName evidence="7">Glycosyltransferase family 2 protein</fullName>
        <ecNumber evidence="7">2.4.-.-</ecNumber>
    </submittedName>
</protein>
<dbReference type="SUPFAM" id="SSF53448">
    <property type="entry name" value="Nucleotide-diphospho-sugar transferases"/>
    <property type="match status" value="1"/>
</dbReference>
<comment type="pathway">
    <text evidence="1">Cell wall biogenesis; cell wall polysaccharide biosynthesis.</text>
</comment>
<dbReference type="Pfam" id="PF00535">
    <property type="entry name" value="Glycos_transf_2"/>
    <property type="match status" value="1"/>
</dbReference>
<feature type="region of interest" description="Disordered" evidence="5">
    <location>
        <begin position="312"/>
        <end position="343"/>
    </location>
</feature>
<dbReference type="PANTHER" id="PTHR43179">
    <property type="entry name" value="RHAMNOSYLTRANSFERASE WBBL"/>
    <property type="match status" value="1"/>
</dbReference>
<dbReference type="RefSeq" id="WP_322423042.1">
    <property type="nucleotide sequence ID" value="NZ_JAXQPW010000001.1"/>
</dbReference>
<dbReference type="Proteomes" id="UP001291999">
    <property type="component" value="Unassembled WGS sequence"/>
</dbReference>
<dbReference type="EMBL" id="JAXQPW010000001">
    <property type="protein sequence ID" value="MDZ5660549.1"/>
    <property type="molecule type" value="Genomic_DNA"/>
</dbReference>
<evidence type="ECO:0000256" key="4">
    <source>
        <dbReference type="ARBA" id="ARBA00022679"/>
    </source>
</evidence>
<evidence type="ECO:0000313" key="8">
    <source>
        <dbReference type="Proteomes" id="UP001291999"/>
    </source>
</evidence>
<dbReference type="InterPro" id="IPR001173">
    <property type="entry name" value="Glyco_trans_2-like"/>
</dbReference>
<reference evidence="7 8" key="1">
    <citation type="submission" date="2023-11" db="EMBL/GenBank/DDBJ databases">
        <title>Novel species in genus Nocardioides.</title>
        <authorList>
            <person name="Zhou H."/>
        </authorList>
    </citation>
    <scope>NUCLEOTIDE SEQUENCE [LARGE SCALE GENOMIC DNA]</scope>
    <source>
        <strain evidence="7 8">S-58</strain>
    </source>
</reference>
<proteinExistence type="inferred from homology"/>
<comment type="caution">
    <text evidence="7">The sequence shown here is derived from an EMBL/GenBank/DDBJ whole genome shotgun (WGS) entry which is preliminary data.</text>
</comment>
<name>A0ABU5K7U8_9ACTN</name>
<sequence length="343" mass="36040">MTSDAPVTVAVVTWNSAAVLPGLVASLRAGAGDVPHHLVVVDNASSDDTVALVRDLSPEATVVQTGRNAGYAAAVNAAVAATPEAPAVLVLNPDVRLAPGCLPLLVAALDRPGTGIAVPRLVDGDGELVLSMRRRPTLLRAYADALVGASRAGRWPALGEVVSDPALYADDARPDWAEGSTQLVSRACLDASGAWDESFFLYSEETDFHLRAGDRGFGVQYVAAASATHLEGDSGTSPRLWALLTANRLRFFARRSSRPAAALYWLALVLRESTRAVRGDAIARAAVGVLVRPALLRAPRGPAWLDRVGARSAGAPTSAPRRSVVPALRQSVDGLRDRRRSSQ</sequence>
<evidence type="ECO:0000256" key="3">
    <source>
        <dbReference type="ARBA" id="ARBA00022676"/>
    </source>
</evidence>
<evidence type="ECO:0000256" key="2">
    <source>
        <dbReference type="ARBA" id="ARBA00006739"/>
    </source>
</evidence>
<evidence type="ECO:0000259" key="6">
    <source>
        <dbReference type="Pfam" id="PF00535"/>
    </source>
</evidence>
<accession>A0ABU5K7U8</accession>
<feature type="domain" description="Glycosyltransferase 2-like" evidence="6">
    <location>
        <begin position="8"/>
        <end position="135"/>
    </location>
</feature>
<evidence type="ECO:0000256" key="1">
    <source>
        <dbReference type="ARBA" id="ARBA00004776"/>
    </source>
</evidence>
<gene>
    <name evidence="7" type="ORF">SFC79_02130</name>
</gene>
<organism evidence="7 8">
    <name type="scientific">Nocardioides renjunii</name>
    <dbReference type="NCBI Taxonomy" id="3095075"/>
    <lineage>
        <taxon>Bacteria</taxon>
        <taxon>Bacillati</taxon>
        <taxon>Actinomycetota</taxon>
        <taxon>Actinomycetes</taxon>
        <taxon>Propionibacteriales</taxon>
        <taxon>Nocardioidaceae</taxon>
        <taxon>Nocardioides</taxon>
    </lineage>
</organism>
<dbReference type="EC" id="2.4.-.-" evidence="7"/>